<dbReference type="Gene3D" id="3.20.20.70">
    <property type="entry name" value="Aldolase class I"/>
    <property type="match status" value="1"/>
</dbReference>
<keyword evidence="5" id="KW-0288">FMN</keyword>
<evidence type="ECO:0000256" key="2">
    <source>
        <dbReference type="ARBA" id="ARBA00001966"/>
    </source>
</evidence>
<reference evidence="12 13" key="1">
    <citation type="submission" date="2024-08" db="EMBL/GenBank/DDBJ databases">
        <title>Genome sequence of Streptomyces aureus CACIA-1.46HGO.</title>
        <authorList>
            <person name="Evangelista-Martinez Z."/>
        </authorList>
    </citation>
    <scope>NUCLEOTIDE SEQUENCE [LARGE SCALE GENOMIC DNA]</scope>
    <source>
        <strain evidence="12 13">CACIA-1.46HGO</strain>
    </source>
</reference>
<evidence type="ECO:0000256" key="6">
    <source>
        <dbReference type="ARBA" id="ARBA00022723"/>
    </source>
</evidence>
<evidence type="ECO:0000259" key="10">
    <source>
        <dbReference type="Pfam" id="PF00724"/>
    </source>
</evidence>
<evidence type="ECO:0000256" key="3">
    <source>
        <dbReference type="ARBA" id="ARBA00011048"/>
    </source>
</evidence>
<evidence type="ECO:0000259" key="11">
    <source>
        <dbReference type="Pfam" id="PF07992"/>
    </source>
</evidence>
<keyword evidence="6" id="KW-0479">Metal-binding</keyword>
<evidence type="ECO:0000256" key="5">
    <source>
        <dbReference type="ARBA" id="ARBA00022643"/>
    </source>
</evidence>
<name>A0ABV4SN93_9ACTN</name>
<dbReference type="SUPFAM" id="SSF51395">
    <property type="entry name" value="FMN-linked oxidoreductases"/>
    <property type="match status" value="1"/>
</dbReference>
<dbReference type="Pfam" id="PF00724">
    <property type="entry name" value="Oxidored_FMN"/>
    <property type="match status" value="1"/>
</dbReference>
<comment type="similarity">
    <text evidence="3">In the N-terminal section; belongs to the NADH:flavin oxidoreductase/NADH oxidase family.</text>
</comment>
<evidence type="ECO:0000256" key="9">
    <source>
        <dbReference type="ARBA" id="ARBA00023014"/>
    </source>
</evidence>
<dbReference type="EMBL" id="JBGOSP010000014">
    <property type="protein sequence ID" value="MFA3839934.1"/>
    <property type="molecule type" value="Genomic_DNA"/>
</dbReference>
<keyword evidence="9" id="KW-0411">Iron-sulfur</keyword>
<comment type="cofactor">
    <cofactor evidence="1">
        <name>FMN</name>
        <dbReference type="ChEBI" id="CHEBI:58210"/>
    </cofactor>
</comment>
<evidence type="ECO:0000256" key="4">
    <source>
        <dbReference type="ARBA" id="ARBA00022630"/>
    </source>
</evidence>
<evidence type="ECO:0000256" key="7">
    <source>
        <dbReference type="ARBA" id="ARBA00023002"/>
    </source>
</evidence>
<dbReference type="PRINTS" id="PR00469">
    <property type="entry name" value="PNDRDTASEII"/>
</dbReference>
<keyword evidence="4" id="KW-0285">Flavoprotein</keyword>
<dbReference type="PANTHER" id="PTHR42917:SF2">
    <property type="entry name" value="2,4-DIENOYL-COA REDUCTASE [(2E)-ENOYL-COA-PRODUCING]"/>
    <property type="match status" value="1"/>
</dbReference>
<dbReference type="InterPro" id="IPR001155">
    <property type="entry name" value="OxRdtase_FMN_N"/>
</dbReference>
<dbReference type="Proteomes" id="UP001571476">
    <property type="component" value="Unassembled WGS sequence"/>
</dbReference>
<dbReference type="RefSeq" id="WP_372564636.1">
    <property type="nucleotide sequence ID" value="NZ_JBGOSP010000014.1"/>
</dbReference>
<feature type="domain" description="FAD/NAD(P)-binding" evidence="11">
    <location>
        <begin position="377"/>
        <end position="635"/>
    </location>
</feature>
<dbReference type="PANTHER" id="PTHR42917">
    <property type="entry name" value="2,4-DIENOYL-COA REDUCTASE"/>
    <property type="match status" value="1"/>
</dbReference>
<feature type="domain" description="NADH:flavin oxidoreductase/NADH oxidase N-terminal" evidence="10">
    <location>
        <begin position="7"/>
        <end position="330"/>
    </location>
</feature>
<accession>A0ABV4SN93</accession>
<comment type="cofactor">
    <cofactor evidence="2">
        <name>[4Fe-4S] cluster</name>
        <dbReference type="ChEBI" id="CHEBI:49883"/>
    </cofactor>
</comment>
<evidence type="ECO:0000313" key="12">
    <source>
        <dbReference type="EMBL" id="MFA3839934.1"/>
    </source>
</evidence>
<comment type="caution">
    <text evidence="12">The sequence shown here is derived from an EMBL/GenBank/DDBJ whole genome shotgun (WGS) entry which is preliminary data.</text>
</comment>
<organism evidence="12 13">
    <name type="scientific">Streptomyces aureus</name>
    <dbReference type="NCBI Taxonomy" id="193461"/>
    <lineage>
        <taxon>Bacteria</taxon>
        <taxon>Bacillati</taxon>
        <taxon>Actinomycetota</taxon>
        <taxon>Actinomycetes</taxon>
        <taxon>Kitasatosporales</taxon>
        <taxon>Streptomycetaceae</taxon>
        <taxon>Streptomyces</taxon>
    </lineage>
</organism>
<proteinExistence type="inferred from homology"/>
<sequence length="673" mass="72050">MSRYPHLLTPLDLGFTTLPNRVLMGSMHVGLEEAENGFARMAEFYATRARGGVGLMVTGGIAPNEAGRPWAGGAKLTTEAEADEHRQVTDAVHAAGGKIAMQILHFGRYAYHEDLVAPSPLQAPISPFPPHELTDAEVEQTVEDFARAAELARRAGYDGVEIMGSEGYLINEFIVAATNRRTDRWGGSYENRIRFPVEIVRRVRERVGTDFILIYRLSMIDLVPGGSTLEEVVQLAKEIEAAGATIINTGIGWHEARIPTIATSVPRGAYTFVTKKVMGEVSIPLVTTNRINTPEIAEELLADGCADMVSLARPLLADPDFVAKAQAERSETINTCIGCNQACLDHTFSGKITSCLVNPRACHETELVLAPTRLRKRVAVVGAGPAGLACAVSAAERGHAVTLFDAASEVGGQLNVARKVPGKEEFDETLRYYRAQLELHGVDVRLNTPVTAADLTPDAYDEVVVATGVTPRTPEIAGLDHPSVVGYLDVLRDGAPVGERVAIVGAGGIGFDVAEYLTDSGDKASQDPATYFRQWGVDMDYQGRGGLAKPDRPAPPRAVHLLQRKTSKVGAGLGKTTGWIHRTELRHRGVTMVAGATYDRIDDAGLHVTVDGNSNVIPVDTVVLCTGQDPARGLYDDLLAAGREAHLIGGADVAAELDAKRAIRQGTELAAAL</sequence>
<gene>
    <name evidence="12" type="ORF">ACEG43_27780</name>
</gene>
<dbReference type="Pfam" id="PF07992">
    <property type="entry name" value="Pyr_redox_2"/>
    <property type="match status" value="1"/>
</dbReference>
<dbReference type="InterPro" id="IPR013785">
    <property type="entry name" value="Aldolase_TIM"/>
</dbReference>
<dbReference type="Gene3D" id="3.50.50.60">
    <property type="entry name" value="FAD/NAD(P)-binding domain"/>
    <property type="match status" value="1"/>
</dbReference>
<keyword evidence="8" id="KW-0408">Iron</keyword>
<evidence type="ECO:0000313" key="13">
    <source>
        <dbReference type="Proteomes" id="UP001571476"/>
    </source>
</evidence>
<keyword evidence="13" id="KW-1185">Reference proteome</keyword>
<dbReference type="InterPro" id="IPR051793">
    <property type="entry name" value="NADH:flavin_oxidoreductase"/>
</dbReference>
<evidence type="ECO:0000256" key="1">
    <source>
        <dbReference type="ARBA" id="ARBA00001917"/>
    </source>
</evidence>
<dbReference type="PRINTS" id="PR00368">
    <property type="entry name" value="FADPNR"/>
</dbReference>
<dbReference type="SUPFAM" id="SSF51905">
    <property type="entry name" value="FAD/NAD(P)-binding domain"/>
    <property type="match status" value="1"/>
</dbReference>
<protein>
    <submittedName>
        <fullName evidence="12">FAD-dependent oxidoreductase</fullName>
    </submittedName>
</protein>
<dbReference type="Gene3D" id="3.40.50.720">
    <property type="entry name" value="NAD(P)-binding Rossmann-like Domain"/>
    <property type="match status" value="1"/>
</dbReference>
<dbReference type="InterPro" id="IPR023753">
    <property type="entry name" value="FAD/NAD-binding_dom"/>
</dbReference>
<evidence type="ECO:0000256" key="8">
    <source>
        <dbReference type="ARBA" id="ARBA00023004"/>
    </source>
</evidence>
<dbReference type="SUPFAM" id="SSF51971">
    <property type="entry name" value="Nucleotide-binding domain"/>
    <property type="match status" value="1"/>
</dbReference>
<dbReference type="CDD" id="cd02930">
    <property type="entry name" value="DCR_FMN"/>
    <property type="match status" value="1"/>
</dbReference>
<keyword evidence="7" id="KW-0560">Oxidoreductase</keyword>
<dbReference type="InterPro" id="IPR036188">
    <property type="entry name" value="FAD/NAD-bd_sf"/>
</dbReference>